<proteinExistence type="predicted"/>
<dbReference type="GO" id="GO:0004674">
    <property type="term" value="F:protein serine/threonine kinase activity"/>
    <property type="evidence" value="ECO:0007669"/>
    <property type="project" value="TreeGrafter"/>
</dbReference>
<gene>
    <name evidence="2" type="ORF">OIDMADRAFT_26096</name>
</gene>
<evidence type="ECO:0000259" key="1">
    <source>
        <dbReference type="PROSITE" id="PS50011"/>
    </source>
</evidence>
<dbReference type="SUPFAM" id="SSF56112">
    <property type="entry name" value="Protein kinase-like (PK-like)"/>
    <property type="match status" value="1"/>
</dbReference>
<dbReference type="InterPro" id="IPR008271">
    <property type="entry name" value="Ser/Thr_kinase_AS"/>
</dbReference>
<dbReference type="Proteomes" id="UP000054321">
    <property type="component" value="Unassembled WGS sequence"/>
</dbReference>
<dbReference type="PANTHER" id="PTHR24359:SF1">
    <property type="entry name" value="INHIBITOR OF NUCLEAR FACTOR KAPPA-B KINASE EPSILON SUBUNIT HOMOLOG 1-RELATED"/>
    <property type="match status" value="1"/>
</dbReference>
<protein>
    <recommendedName>
        <fullName evidence="1">Protein kinase domain-containing protein</fullName>
    </recommendedName>
</protein>
<dbReference type="InterPro" id="IPR011009">
    <property type="entry name" value="Kinase-like_dom_sf"/>
</dbReference>
<dbReference type="OrthoDB" id="4062651at2759"/>
<dbReference type="CDD" id="cd00180">
    <property type="entry name" value="PKc"/>
    <property type="match status" value="1"/>
</dbReference>
<dbReference type="InterPro" id="IPR000719">
    <property type="entry name" value="Prot_kinase_dom"/>
</dbReference>
<dbReference type="AlphaFoldDB" id="A0A0C3CWL6"/>
<dbReference type="Gene3D" id="3.30.200.20">
    <property type="entry name" value="Phosphorylase Kinase, domain 1"/>
    <property type="match status" value="1"/>
</dbReference>
<organism evidence="2 3">
    <name type="scientific">Oidiodendron maius (strain Zn)</name>
    <dbReference type="NCBI Taxonomy" id="913774"/>
    <lineage>
        <taxon>Eukaryota</taxon>
        <taxon>Fungi</taxon>
        <taxon>Dikarya</taxon>
        <taxon>Ascomycota</taxon>
        <taxon>Pezizomycotina</taxon>
        <taxon>Leotiomycetes</taxon>
        <taxon>Leotiomycetes incertae sedis</taxon>
        <taxon>Myxotrichaceae</taxon>
        <taxon>Oidiodendron</taxon>
    </lineage>
</organism>
<dbReference type="Gene3D" id="1.10.510.10">
    <property type="entry name" value="Transferase(Phosphotransferase) domain 1"/>
    <property type="match status" value="1"/>
</dbReference>
<dbReference type="STRING" id="913774.A0A0C3CWL6"/>
<accession>A0A0C3CWL6</accession>
<reference evidence="2 3" key="1">
    <citation type="submission" date="2014-04" db="EMBL/GenBank/DDBJ databases">
        <authorList>
            <consortium name="DOE Joint Genome Institute"/>
            <person name="Kuo A."/>
            <person name="Martino E."/>
            <person name="Perotto S."/>
            <person name="Kohler A."/>
            <person name="Nagy L.G."/>
            <person name="Floudas D."/>
            <person name="Copeland A."/>
            <person name="Barry K.W."/>
            <person name="Cichocki N."/>
            <person name="Veneault-Fourrey C."/>
            <person name="LaButti K."/>
            <person name="Lindquist E.A."/>
            <person name="Lipzen A."/>
            <person name="Lundell T."/>
            <person name="Morin E."/>
            <person name="Murat C."/>
            <person name="Sun H."/>
            <person name="Tunlid A."/>
            <person name="Henrissat B."/>
            <person name="Grigoriev I.V."/>
            <person name="Hibbett D.S."/>
            <person name="Martin F."/>
            <person name="Nordberg H.P."/>
            <person name="Cantor M.N."/>
            <person name="Hua S.X."/>
        </authorList>
    </citation>
    <scope>NUCLEOTIDE SEQUENCE [LARGE SCALE GENOMIC DNA]</scope>
    <source>
        <strain evidence="2 3">Zn</strain>
    </source>
</reference>
<evidence type="ECO:0000313" key="3">
    <source>
        <dbReference type="Proteomes" id="UP000054321"/>
    </source>
</evidence>
<dbReference type="InParanoid" id="A0A0C3CWL6"/>
<dbReference type="HOGENOM" id="CLU_017513_4_1_1"/>
<sequence length="514" mass="57804">MTSQLLSELFEDSVFSGSSIDDKKFVPLDILERIIIPSSVKDALAITDGVLTKVGLRKPSDLPEMVTKQAKRIFAALVLMDKVDKIRGLLDEGLTDEHLPLSRDPHHDAVLSPDRATIFPFVGWNPPSVNEFLQHKQWLFLAPVLDTSGQLIEVNKECALPFTESEIKGSGAAGVVHQAKIHKAHQRGFEAETVDLKVAVKQFHHKKDFAQENKILQNIRDLRHRHIIRPFASVDKGQKGYIIFPWADGGNLQEFWENSEQETSQKSILWSMRQMLGLTGALQMLHEHCKCRHGDLKPGNILCVNEQGETILKIADFGVSRIHHAQTISRTSPTTSTLLTPSYQGPEVEFEKIDKGDQRPRSRKYDIWSLGCVFLEFAIWLLHGPKAIEGFAGARGRGTSSTDRSPPLYEVTNRAAKAARVHQLVSWTLKRLEDNPQCKGETPLAVLLSLIKNQMLQPEVGDRPSAADICKQLENIVQEAEKRDSYLLHSRDNLQMLPLDFEEFQLISNSENTS</sequence>
<dbReference type="Pfam" id="PF00069">
    <property type="entry name" value="Pkinase"/>
    <property type="match status" value="1"/>
</dbReference>
<dbReference type="GO" id="GO:0005524">
    <property type="term" value="F:ATP binding"/>
    <property type="evidence" value="ECO:0007669"/>
    <property type="project" value="InterPro"/>
</dbReference>
<name>A0A0C3CWL6_OIDMZ</name>
<reference evidence="3" key="2">
    <citation type="submission" date="2015-01" db="EMBL/GenBank/DDBJ databases">
        <title>Evolutionary Origins and Diversification of the Mycorrhizal Mutualists.</title>
        <authorList>
            <consortium name="DOE Joint Genome Institute"/>
            <consortium name="Mycorrhizal Genomics Consortium"/>
            <person name="Kohler A."/>
            <person name="Kuo A."/>
            <person name="Nagy L.G."/>
            <person name="Floudas D."/>
            <person name="Copeland A."/>
            <person name="Barry K.W."/>
            <person name="Cichocki N."/>
            <person name="Veneault-Fourrey C."/>
            <person name="LaButti K."/>
            <person name="Lindquist E.A."/>
            <person name="Lipzen A."/>
            <person name="Lundell T."/>
            <person name="Morin E."/>
            <person name="Murat C."/>
            <person name="Riley R."/>
            <person name="Ohm R."/>
            <person name="Sun H."/>
            <person name="Tunlid A."/>
            <person name="Henrissat B."/>
            <person name="Grigoriev I.V."/>
            <person name="Hibbett D.S."/>
            <person name="Martin F."/>
        </authorList>
    </citation>
    <scope>NUCLEOTIDE SEQUENCE [LARGE SCALE GENOMIC DNA]</scope>
    <source>
        <strain evidence="3">Zn</strain>
    </source>
</reference>
<dbReference type="PROSITE" id="PS00108">
    <property type="entry name" value="PROTEIN_KINASE_ST"/>
    <property type="match status" value="1"/>
</dbReference>
<dbReference type="PANTHER" id="PTHR24359">
    <property type="entry name" value="SERINE/THREONINE-PROTEIN KINASE SBK1"/>
    <property type="match status" value="1"/>
</dbReference>
<dbReference type="EMBL" id="KN832873">
    <property type="protein sequence ID" value="KIN03389.1"/>
    <property type="molecule type" value="Genomic_DNA"/>
</dbReference>
<evidence type="ECO:0000313" key="2">
    <source>
        <dbReference type="EMBL" id="KIN03389.1"/>
    </source>
</evidence>
<keyword evidence="3" id="KW-1185">Reference proteome</keyword>
<feature type="domain" description="Protein kinase" evidence="1">
    <location>
        <begin position="162"/>
        <end position="487"/>
    </location>
</feature>
<dbReference type="SMART" id="SM00220">
    <property type="entry name" value="S_TKc"/>
    <property type="match status" value="1"/>
</dbReference>
<dbReference type="PROSITE" id="PS50011">
    <property type="entry name" value="PROTEIN_KINASE_DOM"/>
    <property type="match status" value="1"/>
</dbReference>